<name>A0ABT8DR29_9BURK</name>
<dbReference type="EMBL" id="JAUHHC010000002">
    <property type="protein sequence ID" value="MDN3920481.1"/>
    <property type="molecule type" value="Genomic_DNA"/>
</dbReference>
<dbReference type="GO" id="GO:0016787">
    <property type="term" value="F:hydrolase activity"/>
    <property type="evidence" value="ECO:0007669"/>
    <property type="project" value="UniProtKB-KW"/>
</dbReference>
<dbReference type="InterPro" id="IPR029058">
    <property type="entry name" value="AB_hydrolase_fold"/>
</dbReference>
<evidence type="ECO:0000313" key="2">
    <source>
        <dbReference type="EMBL" id="MDN3920481.1"/>
    </source>
</evidence>
<sequence>MTPRPEAFFLPVGPDGDQRFCLFHRAHGPAPRGRVVYVHPFAEEMNKSRRMAALQSRALAAAGFSVLQIDLLGCGDSSGDFGDASWAAWVADVRLASRWLRERDAAHAAAPPWLWGLRAGCLLAVEATDGLDEPVNFCFWQPATSGKQLLQQFLRMRVAAEMMSGAGKGLMEDLRQQLATGTALEIAGYRLAPRLAEGLERAQLLPPPASPDGRLVWLELSTQAEPRFSPVAEQAQARWRDAGWQLDARLIKGPAFWQTTEIEEAPALLSATTSALQTRVEQPA</sequence>
<feature type="domain" description="Serine aminopeptidase S33" evidence="1">
    <location>
        <begin position="30"/>
        <end position="128"/>
    </location>
</feature>
<dbReference type="Gene3D" id="3.40.50.1820">
    <property type="entry name" value="alpha/beta hydrolase"/>
    <property type="match status" value="1"/>
</dbReference>
<evidence type="ECO:0000259" key="1">
    <source>
        <dbReference type="Pfam" id="PF12146"/>
    </source>
</evidence>
<accession>A0ABT8DR29</accession>
<comment type="caution">
    <text evidence="2">The sequence shown here is derived from an EMBL/GenBank/DDBJ whole genome shotgun (WGS) entry which is preliminary data.</text>
</comment>
<proteinExistence type="predicted"/>
<dbReference type="NCBIfam" id="TIGR03101">
    <property type="entry name" value="hydr2_PEP"/>
    <property type="match status" value="1"/>
</dbReference>
<dbReference type="InterPro" id="IPR022742">
    <property type="entry name" value="Hydrolase_4"/>
</dbReference>
<keyword evidence="2" id="KW-0378">Hydrolase</keyword>
<dbReference type="SUPFAM" id="SSF53474">
    <property type="entry name" value="alpha/beta-Hydrolases"/>
    <property type="match status" value="1"/>
</dbReference>
<dbReference type="RefSeq" id="WP_290358777.1">
    <property type="nucleotide sequence ID" value="NZ_JAUHHC010000002.1"/>
</dbReference>
<dbReference type="Pfam" id="PF12146">
    <property type="entry name" value="Hydrolase_4"/>
    <property type="match status" value="1"/>
</dbReference>
<reference evidence="2 3" key="1">
    <citation type="submission" date="2023-06" db="EMBL/GenBank/DDBJ databases">
        <title>Pelomonas sp. PFR6 16S ribosomal RNA gene Genome sequencing and assembly.</title>
        <authorList>
            <person name="Woo H."/>
        </authorList>
    </citation>
    <scope>NUCLEOTIDE SEQUENCE [LARGE SCALE GENOMIC DNA]</scope>
    <source>
        <strain evidence="2 3">PFR6</strain>
    </source>
</reference>
<keyword evidence="3" id="KW-1185">Reference proteome</keyword>
<protein>
    <submittedName>
        <fullName evidence="2">Hydrolase 2, exosortase A system-associated</fullName>
    </submittedName>
</protein>
<evidence type="ECO:0000313" key="3">
    <source>
        <dbReference type="Proteomes" id="UP001228044"/>
    </source>
</evidence>
<gene>
    <name evidence="2" type="ORF">QWJ38_09350</name>
</gene>
<dbReference type="InterPro" id="IPR017532">
    <property type="entry name" value="Hydrolase-2_PEP"/>
</dbReference>
<organism evidence="2 3">
    <name type="scientific">Roseateles violae</name>
    <dbReference type="NCBI Taxonomy" id="3058042"/>
    <lineage>
        <taxon>Bacteria</taxon>
        <taxon>Pseudomonadati</taxon>
        <taxon>Pseudomonadota</taxon>
        <taxon>Betaproteobacteria</taxon>
        <taxon>Burkholderiales</taxon>
        <taxon>Sphaerotilaceae</taxon>
        <taxon>Roseateles</taxon>
    </lineage>
</organism>
<dbReference type="Proteomes" id="UP001228044">
    <property type="component" value="Unassembled WGS sequence"/>
</dbReference>